<protein>
    <submittedName>
        <fullName evidence="1">Uncharacterized protein</fullName>
    </submittedName>
</protein>
<gene>
    <name evidence="1" type="ORF">F5876DRAFT_80600</name>
</gene>
<comment type="caution">
    <text evidence="1">The sequence shown here is derived from an EMBL/GenBank/DDBJ whole genome shotgun (WGS) entry which is preliminary data.</text>
</comment>
<proteinExistence type="predicted"/>
<organism evidence="1 2">
    <name type="scientific">Lentinula aff. lateritia</name>
    <dbReference type="NCBI Taxonomy" id="2804960"/>
    <lineage>
        <taxon>Eukaryota</taxon>
        <taxon>Fungi</taxon>
        <taxon>Dikarya</taxon>
        <taxon>Basidiomycota</taxon>
        <taxon>Agaricomycotina</taxon>
        <taxon>Agaricomycetes</taxon>
        <taxon>Agaricomycetidae</taxon>
        <taxon>Agaricales</taxon>
        <taxon>Marasmiineae</taxon>
        <taxon>Omphalotaceae</taxon>
        <taxon>Lentinula</taxon>
    </lineage>
</organism>
<evidence type="ECO:0000313" key="1">
    <source>
        <dbReference type="EMBL" id="KAJ3806528.1"/>
    </source>
</evidence>
<keyword evidence="2" id="KW-1185">Reference proteome</keyword>
<evidence type="ECO:0000313" key="2">
    <source>
        <dbReference type="Proteomes" id="UP001163835"/>
    </source>
</evidence>
<reference evidence="1" key="1">
    <citation type="submission" date="2022-09" db="EMBL/GenBank/DDBJ databases">
        <title>A Global Phylogenomic Analysis of the Shiitake Genus Lentinula.</title>
        <authorList>
            <consortium name="DOE Joint Genome Institute"/>
            <person name="Sierra-Patev S."/>
            <person name="Min B."/>
            <person name="Naranjo-Ortiz M."/>
            <person name="Looney B."/>
            <person name="Konkel Z."/>
            <person name="Slot J.C."/>
            <person name="Sakamoto Y."/>
            <person name="Steenwyk J.L."/>
            <person name="Rokas A."/>
            <person name="Carro J."/>
            <person name="Camarero S."/>
            <person name="Ferreira P."/>
            <person name="Molpeceres G."/>
            <person name="Ruiz-Duenas F.J."/>
            <person name="Serrano A."/>
            <person name="Henrissat B."/>
            <person name="Drula E."/>
            <person name="Hughes K.W."/>
            <person name="Mata J.L."/>
            <person name="Ishikawa N.K."/>
            <person name="Vargas-Isla R."/>
            <person name="Ushijima S."/>
            <person name="Smith C.A."/>
            <person name="Ahrendt S."/>
            <person name="Andreopoulos W."/>
            <person name="He G."/>
            <person name="Labutti K."/>
            <person name="Lipzen A."/>
            <person name="Ng V."/>
            <person name="Riley R."/>
            <person name="Sandor L."/>
            <person name="Barry K."/>
            <person name="Martinez A.T."/>
            <person name="Xiao Y."/>
            <person name="Gibbons J.G."/>
            <person name="Terashima K."/>
            <person name="Grigoriev I.V."/>
            <person name="Hibbett D.S."/>
        </authorList>
    </citation>
    <scope>NUCLEOTIDE SEQUENCE</scope>
    <source>
        <strain evidence="1">TMI1499</strain>
    </source>
</reference>
<name>A0ACC1TPH0_9AGAR</name>
<dbReference type="Proteomes" id="UP001163835">
    <property type="component" value="Unassembled WGS sequence"/>
</dbReference>
<accession>A0ACC1TPH0</accession>
<dbReference type="EMBL" id="MU795412">
    <property type="protein sequence ID" value="KAJ3806528.1"/>
    <property type="molecule type" value="Genomic_DNA"/>
</dbReference>
<sequence>MAAVDSRLELLSKHAGVASGVVEPHLGNHANTAQNEPLIDAVLSDTAVQRVARVIDAELFTLCGWLLLTSHDLDTLFSKLQDKQSIIFCNFTNCFELLAKKITELGYSCFYRHAKMPQSHRSRVFHDIRSGTHQLRFSQNSETYLHRIDPSITLSPSSPPLPSLTPNTFDSKPFLTNRGILSSSSLPSYDSIRYRTFPTIFLRYTTDPSPDTLQRKLNVYISSTPPFISHFDYILFFPPPCPSPLPPSYLLHISCSL</sequence>